<dbReference type="Proteomes" id="UP000275727">
    <property type="component" value="Chromosome"/>
</dbReference>
<dbReference type="PIRSF" id="PIRSF019251">
    <property type="entry name" value="Rv0465c"/>
    <property type="match status" value="1"/>
</dbReference>
<dbReference type="GO" id="GO:0003700">
    <property type="term" value="F:DNA-binding transcription factor activity"/>
    <property type="evidence" value="ECO:0007669"/>
    <property type="project" value="TreeGrafter"/>
</dbReference>
<dbReference type="Pfam" id="PF06114">
    <property type="entry name" value="Peptidase_M78"/>
    <property type="match status" value="1"/>
</dbReference>
<evidence type="ECO:0000259" key="6">
    <source>
        <dbReference type="PROSITE" id="PS50943"/>
    </source>
</evidence>
<evidence type="ECO:0000256" key="4">
    <source>
        <dbReference type="ARBA" id="ARBA00023163"/>
    </source>
</evidence>
<keyword evidence="4" id="KW-0804">Transcription</keyword>
<dbReference type="PROSITE" id="PS50943">
    <property type="entry name" value="HTH_CROC1"/>
    <property type="match status" value="1"/>
</dbReference>
<feature type="domain" description="HTH cro/C1-type" evidence="6">
    <location>
        <begin position="21"/>
        <end position="75"/>
    </location>
</feature>
<name>A0AAD1G0E9_SPHMI</name>
<dbReference type="Pfam" id="PF12844">
    <property type="entry name" value="HTH_19"/>
    <property type="match status" value="1"/>
</dbReference>
<dbReference type="PANTHER" id="PTHR46797:SF23">
    <property type="entry name" value="HTH-TYPE TRANSCRIPTIONAL REGULATOR SUTR"/>
    <property type="match status" value="1"/>
</dbReference>
<dbReference type="CDD" id="cd00093">
    <property type="entry name" value="HTH_XRE"/>
    <property type="match status" value="1"/>
</dbReference>
<evidence type="ECO:0000256" key="5">
    <source>
        <dbReference type="SAM" id="MobiDB-lite"/>
    </source>
</evidence>
<dbReference type="KEGG" id="smic:SmB9_14500"/>
<gene>
    <name evidence="8" type="ORF">DFR51_0418</name>
    <name evidence="7" type="ORF">SmB9_14500</name>
</gene>
<evidence type="ECO:0000256" key="3">
    <source>
        <dbReference type="ARBA" id="ARBA00023125"/>
    </source>
</evidence>
<dbReference type="InterPro" id="IPR026281">
    <property type="entry name" value="HTH_RamB"/>
</dbReference>
<dbReference type="AlphaFoldDB" id="A0AAD1G0E9"/>
<protein>
    <submittedName>
        <fullName evidence="7 8">Transcriptional regulator</fullName>
    </submittedName>
</protein>
<dbReference type="InterPro" id="IPR010359">
    <property type="entry name" value="IrrE_HExxH"/>
</dbReference>
<dbReference type="InterPro" id="IPR001387">
    <property type="entry name" value="Cro/C1-type_HTH"/>
</dbReference>
<evidence type="ECO:0000313" key="8">
    <source>
        <dbReference type="EMBL" id="RKS90876.1"/>
    </source>
</evidence>
<feature type="region of interest" description="Disordered" evidence="5">
    <location>
        <begin position="450"/>
        <end position="476"/>
    </location>
</feature>
<evidence type="ECO:0000256" key="1">
    <source>
        <dbReference type="ARBA" id="ARBA00007227"/>
    </source>
</evidence>
<keyword evidence="10" id="KW-1185">Reference proteome</keyword>
<keyword evidence="3" id="KW-0238">DNA-binding</keyword>
<dbReference type="Pfam" id="PF09856">
    <property type="entry name" value="ScfRs"/>
    <property type="match status" value="1"/>
</dbReference>
<dbReference type="SUPFAM" id="SSF47413">
    <property type="entry name" value="lambda repressor-like DNA-binding domains"/>
    <property type="match status" value="1"/>
</dbReference>
<comment type="similarity">
    <text evidence="1">Belongs to the short-chain fatty acyl-CoA assimilation regulator (ScfR) family.</text>
</comment>
<dbReference type="GO" id="GO:0005829">
    <property type="term" value="C:cytosol"/>
    <property type="evidence" value="ECO:0007669"/>
    <property type="project" value="TreeGrafter"/>
</dbReference>
<evidence type="ECO:0000313" key="9">
    <source>
        <dbReference type="Proteomes" id="UP000275727"/>
    </source>
</evidence>
<dbReference type="InterPro" id="IPR010982">
    <property type="entry name" value="Lambda_DNA-bd_dom_sf"/>
</dbReference>
<sequence length="476" mass="52137">MASVAIDTAEPRGKLFAGPRVRRLRSQLGLTQTRMAEELGVSISYLNLIERNQRPLTAPFLLKLSHQYNLDLRQLTGADDDRLALDVAEALADPLLKGLDVGRAEVQEFVAASPGIAQAIVRLRSALRDARSSGAEAPQGDGPLELVRAFIQDRRNHFPELEARAEALADELRLAAPDFFAAVSDRLRARHGLTVRILPAEVMPELLRRLDLHGRQLQLSELLDPASRSFQAAYQLALSEGRGEIDAIVARAGMPDAASERLLVQNLANYFAAALMMPYGRFHTACEATGYDLDLLQARFSAGLEQVAHRLTTLQRPGARGIPFFLVRVDRAGNISKRFSAGGFPFSRHGGNCPLWTLHKAFERPGQILRQLVEMEDGTKYVSIARTVRAYAQPYGGVRPEYAIALGCEARHAHGLVYARGLDLGSGDATPIGLGCELCERPHCRQRARPPANSSLIIDEKQRGPNPVQFGHTGSS</sequence>
<dbReference type="PANTHER" id="PTHR46797">
    <property type="entry name" value="HTH-TYPE TRANSCRIPTIONAL REGULATOR"/>
    <property type="match status" value="1"/>
</dbReference>
<proteinExistence type="inferred from homology"/>
<dbReference type="SMART" id="SM00530">
    <property type="entry name" value="HTH_XRE"/>
    <property type="match status" value="1"/>
</dbReference>
<dbReference type="Proteomes" id="UP000276029">
    <property type="component" value="Unassembled WGS sequence"/>
</dbReference>
<evidence type="ECO:0000256" key="2">
    <source>
        <dbReference type="ARBA" id="ARBA00023015"/>
    </source>
</evidence>
<dbReference type="GO" id="GO:0003677">
    <property type="term" value="F:DNA binding"/>
    <property type="evidence" value="ECO:0007669"/>
    <property type="project" value="UniProtKB-KW"/>
</dbReference>
<reference evidence="7 9" key="1">
    <citation type="submission" date="2018-06" db="EMBL/GenBank/DDBJ databases">
        <title>Complete Genome Sequence of the Microcystin-Degrading Bacterium Sphingosinicella microcystinivorans Strain B-9.</title>
        <authorList>
            <person name="Jin H."/>
            <person name="Nishizawa T."/>
            <person name="Guo Y."/>
            <person name="Nishizawa A."/>
            <person name="Park H."/>
            <person name="Kato H."/>
            <person name="Tsuji K."/>
            <person name="Harada K."/>
        </authorList>
    </citation>
    <scope>NUCLEOTIDE SEQUENCE [LARGE SCALE GENOMIC DNA]</scope>
    <source>
        <strain evidence="7 9">B9</strain>
    </source>
</reference>
<evidence type="ECO:0000313" key="7">
    <source>
        <dbReference type="EMBL" id="BBE33792.1"/>
    </source>
</evidence>
<dbReference type="Gene3D" id="1.10.260.40">
    <property type="entry name" value="lambda repressor-like DNA-binding domains"/>
    <property type="match status" value="1"/>
</dbReference>
<dbReference type="InterPro" id="IPR018653">
    <property type="entry name" value="ScfR_C"/>
</dbReference>
<accession>A0AAD1G0E9</accession>
<dbReference type="RefSeq" id="WP_121047383.1">
    <property type="nucleotide sequence ID" value="NZ_AP018711.1"/>
</dbReference>
<dbReference type="EMBL" id="AP018711">
    <property type="protein sequence ID" value="BBE33792.1"/>
    <property type="molecule type" value="Genomic_DNA"/>
</dbReference>
<keyword evidence="2" id="KW-0805">Transcription regulation</keyword>
<dbReference type="InterPro" id="IPR050807">
    <property type="entry name" value="TransReg_Diox_bact_type"/>
</dbReference>
<organism evidence="7 9">
    <name type="scientific">Sphingosinicella microcystinivorans</name>
    <dbReference type="NCBI Taxonomy" id="335406"/>
    <lineage>
        <taxon>Bacteria</taxon>
        <taxon>Pseudomonadati</taxon>
        <taxon>Pseudomonadota</taxon>
        <taxon>Alphaproteobacteria</taxon>
        <taxon>Sphingomonadales</taxon>
        <taxon>Sphingosinicellaceae</taxon>
        <taxon>Sphingosinicella</taxon>
    </lineage>
</organism>
<reference evidence="8 10" key="2">
    <citation type="submission" date="2018-10" db="EMBL/GenBank/DDBJ databases">
        <title>Genomic Encyclopedia of Type Strains, Phase IV (KMG-IV): sequencing the most valuable type-strain genomes for metagenomic binning, comparative biology and taxonomic classification.</title>
        <authorList>
            <person name="Goeker M."/>
        </authorList>
    </citation>
    <scope>NUCLEOTIDE SEQUENCE [LARGE SCALE GENOMIC DNA]</scope>
    <source>
        <strain evidence="8 10">DSM 19791</strain>
    </source>
</reference>
<evidence type="ECO:0000313" key="10">
    <source>
        <dbReference type="Proteomes" id="UP000276029"/>
    </source>
</evidence>
<dbReference type="EMBL" id="RBWX01000007">
    <property type="protein sequence ID" value="RKS90876.1"/>
    <property type="molecule type" value="Genomic_DNA"/>
</dbReference>